<evidence type="ECO:0000256" key="7">
    <source>
        <dbReference type="ARBA" id="ARBA00023136"/>
    </source>
</evidence>
<name>A0A9X3I383_9ACTN</name>
<keyword evidence="3" id="KW-0813">Transport</keyword>
<accession>A0A9X3I383</accession>
<dbReference type="AlphaFoldDB" id="A0A9X3I383"/>
<evidence type="ECO:0000313" key="10">
    <source>
        <dbReference type="EMBL" id="MCX2962715.1"/>
    </source>
</evidence>
<dbReference type="InterPro" id="IPR011606">
    <property type="entry name" value="Brnchd-chn_aa_trnsp_permease"/>
</dbReference>
<dbReference type="RefSeq" id="WP_266059757.1">
    <property type="nucleotide sequence ID" value="NZ_JAPKFM010000001.1"/>
</dbReference>
<gene>
    <name evidence="10" type="ORF">OSB52_01260</name>
</gene>
<evidence type="ECO:0000313" key="11">
    <source>
        <dbReference type="Proteomes" id="UP001143347"/>
    </source>
</evidence>
<keyword evidence="11" id="KW-1185">Reference proteome</keyword>
<evidence type="ECO:0000256" key="2">
    <source>
        <dbReference type="ARBA" id="ARBA00010735"/>
    </source>
</evidence>
<evidence type="ECO:0000256" key="5">
    <source>
        <dbReference type="ARBA" id="ARBA00022692"/>
    </source>
</evidence>
<dbReference type="GO" id="GO:1903785">
    <property type="term" value="P:L-valine transmembrane transport"/>
    <property type="evidence" value="ECO:0007669"/>
    <property type="project" value="TreeGrafter"/>
</dbReference>
<evidence type="ECO:0000256" key="6">
    <source>
        <dbReference type="ARBA" id="ARBA00022989"/>
    </source>
</evidence>
<feature type="region of interest" description="Disordered" evidence="8">
    <location>
        <begin position="224"/>
        <end position="244"/>
    </location>
</feature>
<comment type="similarity">
    <text evidence="2">Belongs to the AzlC family.</text>
</comment>
<comment type="subcellular location">
    <subcellularLocation>
        <location evidence="1">Cell membrane</location>
        <topology evidence="1">Multi-pass membrane protein</topology>
    </subcellularLocation>
</comment>
<feature type="transmembrane region" description="Helical" evidence="9">
    <location>
        <begin position="58"/>
        <end position="80"/>
    </location>
</feature>
<comment type="caution">
    <text evidence="10">The sequence shown here is derived from an EMBL/GenBank/DDBJ whole genome shotgun (WGS) entry which is preliminary data.</text>
</comment>
<evidence type="ECO:0000256" key="1">
    <source>
        <dbReference type="ARBA" id="ARBA00004651"/>
    </source>
</evidence>
<dbReference type="Proteomes" id="UP001143347">
    <property type="component" value="Unassembled WGS sequence"/>
</dbReference>
<keyword evidence="6 9" id="KW-1133">Transmembrane helix</keyword>
<feature type="transmembrane region" description="Helical" evidence="9">
    <location>
        <begin position="185"/>
        <end position="218"/>
    </location>
</feature>
<evidence type="ECO:0000256" key="3">
    <source>
        <dbReference type="ARBA" id="ARBA00022448"/>
    </source>
</evidence>
<reference evidence="10" key="1">
    <citation type="submission" date="2022-10" db="EMBL/GenBank/DDBJ databases">
        <title>WGS of marine actinomycetes from Thailand.</title>
        <authorList>
            <person name="Thawai C."/>
        </authorList>
    </citation>
    <scope>NUCLEOTIDE SEQUENCE</scope>
    <source>
        <strain evidence="10">SW21</strain>
    </source>
</reference>
<dbReference type="PANTHER" id="PTHR34979:SF1">
    <property type="entry name" value="INNER MEMBRANE PROTEIN YGAZ"/>
    <property type="match status" value="1"/>
</dbReference>
<dbReference type="EMBL" id="JAPKFM010000001">
    <property type="protein sequence ID" value="MCX2962715.1"/>
    <property type="molecule type" value="Genomic_DNA"/>
</dbReference>
<dbReference type="Pfam" id="PF03591">
    <property type="entry name" value="AzlC"/>
    <property type="match status" value="1"/>
</dbReference>
<sequence length="244" mass="24888">MRSLRRTLDRATVRTVLVMSMSVLVIGASYGVTAHSAGLDWWQIVVIATVVLAGSSEFVFVGIIAVGGAPLLAALAGLVVNTRNFGYGLSMGRFLPRGWPTALAAHLINDETAAVTAVETDQRRARAAFLLCGAGVLVSWPLGSAIGVAIGEIVADPASLGLDAAFPALLATLAIPALRERKTLCAALVGGAAAVAATPLLPAGVPILCALAGLAVIARDPGDRRGTPAAKGTPVDHQLQEYAP</sequence>
<organism evidence="10 11">
    <name type="scientific">Gordonia aquimaris</name>
    <dbReference type="NCBI Taxonomy" id="2984863"/>
    <lineage>
        <taxon>Bacteria</taxon>
        <taxon>Bacillati</taxon>
        <taxon>Actinomycetota</taxon>
        <taxon>Actinomycetes</taxon>
        <taxon>Mycobacteriales</taxon>
        <taxon>Gordoniaceae</taxon>
        <taxon>Gordonia</taxon>
    </lineage>
</organism>
<keyword evidence="4" id="KW-1003">Cell membrane</keyword>
<keyword evidence="5 9" id="KW-0812">Transmembrane</keyword>
<dbReference type="PANTHER" id="PTHR34979">
    <property type="entry name" value="INNER MEMBRANE PROTEIN YGAZ"/>
    <property type="match status" value="1"/>
</dbReference>
<proteinExistence type="inferred from homology"/>
<feature type="transmembrane region" description="Helical" evidence="9">
    <location>
        <begin position="12"/>
        <end position="32"/>
    </location>
</feature>
<evidence type="ECO:0000256" key="9">
    <source>
        <dbReference type="SAM" id="Phobius"/>
    </source>
</evidence>
<evidence type="ECO:0000256" key="8">
    <source>
        <dbReference type="SAM" id="MobiDB-lite"/>
    </source>
</evidence>
<feature type="transmembrane region" description="Helical" evidence="9">
    <location>
        <begin position="128"/>
        <end position="151"/>
    </location>
</feature>
<dbReference type="GO" id="GO:0005886">
    <property type="term" value="C:plasma membrane"/>
    <property type="evidence" value="ECO:0007669"/>
    <property type="project" value="UniProtKB-SubCell"/>
</dbReference>
<protein>
    <submittedName>
        <fullName evidence="10">AzlC family ABC transporter permease</fullName>
    </submittedName>
</protein>
<evidence type="ECO:0000256" key="4">
    <source>
        <dbReference type="ARBA" id="ARBA00022475"/>
    </source>
</evidence>
<keyword evidence="7 9" id="KW-0472">Membrane</keyword>